<evidence type="ECO:0000256" key="10">
    <source>
        <dbReference type="ARBA" id="ARBA00023136"/>
    </source>
</evidence>
<dbReference type="OrthoDB" id="261831at2759"/>
<keyword evidence="10 13" id="KW-0472">Membrane</keyword>
<reference evidence="15" key="1">
    <citation type="submission" date="2021-01" db="EMBL/GenBank/DDBJ databases">
        <title>Adiantum capillus-veneris genome.</title>
        <authorList>
            <person name="Fang Y."/>
            <person name="Liao Q."/>
        </authorList>
    </citation>
    <scope>NUCLEOTIDE SEQUENCE</scope>
    <source>
        <strain evidence="15">H3</strain>
        <tissue evidence="15">Leaf</tissue>
    </source>
</reference>
<sequence>MNSRRSALFDGLEEGINRASASYSTHEISEHDNERDMDGLQDKVTFLKRLTTDIHEEVESQNKMLDFMGNQMDTSRGMLSGTVDRFKKVFEAKSGRSMLTVVAGFIAVFLLVYFLVK</sequence>
<keyword evidence="6" id="KW-0653">Protein transport</keyword>
<evidence type="ECO:0000256" key="8">
    <source>
        <dbReference type="ARBA" id="ARBA00023034"/>
    </source>
</evidence>
<dbReference type="SUPFAM" id="SSF58038">
    <property type="entry name" value="SNARE fusion complex"/>
    <property type="match status" value="1"/>
</dbReference>
<evidence type="ECO:0000256" key="11">
    <source>
        <dbReference type="ARBA" id="ARBA00037962"/>
    </source>
</evidence>
<accession>A0A9D4Z832</accession>
<organism evidence="15 16">
    <name type="scientific">Adiantum capillus-veneris</name>
    <name type="common">Maidenhair fern</name>
    <dbReference type="NCBI Taxonomy" id="13818"/>
    <lineage>
        <taxon>Eukaryota</taxon>
        <taxon>Viridiplantae</taxon>
        <taxon>Streptophyta</taxon>
        <taxon>Embryophyta</taxon>
        <taxon>Tracheophyta</taxon>
        <taxon>Polypodiopsida</taxon>
        <taxon>Polypodiidae</taxon>
        <taxon>Polypodiales</taxon>
        <taxon>Pteridineae</taxon>
        <taxon>Pteridaceae</taxon>
        <taxon>Vittarioideae</taxon>
        <taxon>Adiantum</taxon>
    </lineage>
</organism>
<dbReference type="InterPro" id="IPR039899">
    <property type="entry name" value="BET1_SNARE"/>
</dbReference>
<dbReference type="CDD" id="cd15853">
    <property type="entry name" value="SNARE_Bet1"/>
    <property type="match status" value="1"/>
</dbReference>
<dbReference type="Gene3D" id="1.20.5.110">
    <property type="match status" value="1"/>
</dbReference>
<evidence type="ECO:0000256" key="1">
    <source>
        <dbReference type="ARBA" id="ARBA00004163"/>
    </source>
</evidence>
<evidence type="ECO:0000256" key="2">
    <source>
        <dbReference type="ARBA" id="ARBA00004409"/>
    </source>
</evidence>
<name>A0A9D4Z832_ADICA</name>
<keyword evidence="9" id="KW-0175">Coiled coil</keyword>
<comment type="caution">
    <text evidence="15">The sequence shown here is derived from an EMBL/GenBank/DDBJ whole genome shotgun (WGS) entry which is preliminary data.</text>
</comment>
<evidence type="ECO:0000256" key="4">
    <source>
        <dbReference type="ARBA" id="ARBA00022692"/>
    </source>
</evidence>
<keyword evidence="4 13" id="KW-0812">Transmembrane</keyword>
<evidence type="ECO:0000313" key="15">
    <source>
        <dbReference type="EMBL" id="KAI5065079.1"/>
    </source>
</evidence>
<evidence type="ECO:0000256" key="7">
    <source>
        <dbReference type="ARBA" id="ARBA00022989"/>
    </source>
</evidence>
<evidence type="ECO:0000256" key="12">
    <source>
        <dbReference type="ARBA" id="ARBA00060029"/>
    </source>
</evidence>
<keyword evidence="3" id="KW-0813">Transport</keyword>
<comment type="similarity">
    <text evidence="11">Belongs to the BET1 family.</text>
</comment>
<comment type="function">
    <text evidence="12">Required for vesicular transport from the ER to the Golgi complex. Functions as a SNARE associated with ER-derived vesicles.</text>
</comment>
<dbReference type="SMART" id="SM00397">
    <property type="entry name" value="t_SNARE"/>
    <property type="match status" value="1"/>
</dbReference>
<dbReference type="Proteomes" id="UP000886520">
    <property type="component" value="Chromosome 19"/>
</dbReference>
<dbReference type="GO" id="GO:0005789">
    <property type="term" value="C:endoplasmic reticulum membrane"/>
    <property type="evidence" value="ECO:0007669"/>
    <property type="project" value="UniProtKB-SubCell"/>
</dbReference>
<evidence type="ECO:0000256" key="13">
    <source>
        <dbReference type="SAM" id="Phobius"/>
    </source>
</evidence>
<dbReference type="AlphaFoldDB" id="A0A9D4Z832"/>
<evidence type="ECO:0000256" key="3">
    <source>
        <dbReference type="ARBA" id="ARBA00022448"/>
    </source>
</evidence>
<gene>
    <name evidence="15" type="ORF">GOP47_0019774</name>
</gene>
<dbReference type="PANTHER" id="PTHR12791">
    <property type="entry name" value="GOLGI SNARE BET1-RELATED"/>
    <property type="match status" value="1"/>
</dbReference>
<keyword evidence="16" id="KW-1185">Reference proteome</keyword>
<evidence type="ECO:0000256" key="9">
    <source>
        <dbReference type="ARBA" id="ARBA00023054"/>
    </source>
</evidence>
<dbReference type="GO" id="GO:0000139">
    <property type="term" value="C:Golgi membrane"/>
    <property type="evidence" value="ECO:0007669"/>
    <property type="project" value="UniProtKB-SubCell"/>
</dbReference>
<feature type="transmembrane region" description="Helical" evidence="13">
    <location>
        <begin position="97"/>
        <end position="116"/>
    </location>
</feature>
<evidence type="ECO:0000256" key="6">
    <source>
        <dbReference type="ARBA" id="ARBA00022927"/>
    </source>
</evidence>
<evidence type="ECO:0000313" key="16">
    <source>
        <dbReference type="Proteomes" id="UP000886520"/>
    </source>
</evidence>
<keyword evidence="5" id="KW-0256">Endoplasmic reticulum</keyword>
<comment type="subcellular location">
    <subcellularLocation>
        <location evidence="1">Endoplasmic reticulum membrane</location>
        <topology evidence="1">Single-pass type IV membrane protein</topology>
    </subcellularLocation>
    <subcellularLocation>
        <location evidence="2">Golgi apparatus membrane</location>
        <topology evidence="2">Single-pass type IV membrane protein</topology>
    </subcellularLocation>
</comment>
<dbReference type="PROSITE" id="PS50192">
    <property type="entry name" value="T_SNARE"/>
    <property type="match status" value="1"/>
</dbReference>
<keyword evidence="7 13" id="KW-1133">Transmembrane helix</keyword>
<evidence type="ECO:0000259" key="14">
    <source>
        <dbReference type="PROSITE" id="PS50192"/>
    </source>
</evidence>
<evidence type="ECO:0000256" key="5">
    <source>
        <dbReference type="ARBA" id="ARBA00022824"/>
    </source>
</evidence>
<keyword evidence="8" id="KW-0333">Golgi apparatus</keyword>
<protein>
    <recommendedName>
        <fullName evidence="14">t-SNARE coiled-coil homology domain-containing protein</fullName>
    </recommendedName>
</protein>
<dbReference type="InterPro" id="IPR000727">
    <property type="entry name" value="T_SNARE_dom"/>
</dbReference>
<dbReference type="EMBL" id="JABFUD020000019">
    <property type="protein sequence ID" value="KAI5065079.1"/>
    <property type="molecule type" value="Genomic_DNA"/>
</dbReference>
<dbReference type="FunFam" id="1.20.5.110:FF:000033">
    <property type="entry name" value="bet1-like SNARE 1-1"/>
    <property type="match status" value="1"/>
</dbReference>
<feature type="domain" description="T-SNARE coiled-coil homology" evidence="14">
    <location>
        <begin position="27"/>
        <end position="89"/>
    </location>
</feature>
<proteinExistence type="inferred from homology"/>
<dbReference type="GO" id="GO:0015031">
    <property type="term" value="P:protein transport"/>
    <property type="evidence" value="ECO:0007669"/>
    <property type="project" value="UniProtKB-KW"/>
</dbReference>